<dbReference type="Pfam" id="PF01553">
    <property type="entry name" value="Acyltransferase"/>
    <property type="match status" value="1"/>
</dbReference>
<dbReference type="SMART" id="SM00563">
    <property type="entry name" value="PlsC"/>
    <property type="match status" value="1"/>
</dbReference>
<gene>
    <name evidence="4" type="ORF">FXN61_00445</name>
</gene>
<comment type="caution">
    <text evidence="4">The sequence shown here is derived from an EMBL/GenBank/DDBJ whole genome shotgun (WGS) entry which is preliminary data.</text>
</comment>
<sequence length="295" mass="32533">MAGVSASCSYYTAREATAVSASRQVIQLLSPWQIAFAQGAQLTIEQFTSRLLLRSLRGVEALLETRSGVLVSNHPSMLDHLAIGTAVKLLHDQKVYFLSKEKLHQSWLTRRLWHESMGSISIGGRRLTSTSLRACLEVLESGNLLCIYPEGGKFPNGTTGQFFSGAFRIARMARCPVTAVTIGQNTTTSQLGRFPALRQPYIDLGFQKVASAETVQGWSKGEIDLIAASVQVDVHNSTSTYTEVTPADVKALREAIDSIRDRRRWSQRLGERATLSRHARLLEMVASRMDRVAAP</sequence>
<dbReference type="PANTHER" id="PTHR10434:SF11">
    <property type="entry name" value="1-ACYL-SN-GLYCEROL-3-PHOSPHATE ACYLTRANSFERASE"/>
    <property type="match status" value="1"/>
</dbReference>
<evidence type="ECO:0000256" key="2">
    <source>
        <dbReference type="ARBA" id="ARBA00023315"/>
    </source>
</evidence>
<evidence type="ECO:0000313" key="4">
    <source>
        <dbReference type="EMBL" id="NKE55376.1"/>
    </source>
</evidence>
<reference evidence="4 5" key="1">
    <citation type="submission" date="2019-08" db="EMBL/GenBank/DDBJ databases">
        <title>Lentzea from Indian Himalayas.</title>
        <authorList>
            <person name="Mandal S."/>
            <person name="Mallick Gupta A."/>
            <person name="Maiti P.K."/>
            <person name="Sarkar J."/>
            <person name="Mandal S."/>
        </authorList>
    </citation>
    <scope>NUCLEOTIDE SEQUENCE [LARGE SCALE GENOMIC DNA]</scope>
    <source>
        <strain evidence="4 5">PSKA42</strain>
    </source>
</reference>
<accession>A0ABX1F9H6</accession>
<dbReference type="Proteomes" id="UP001515943">
    <property type="component" value="Unassembled WGS sequence"/>
</dbReference>
<evidence type="ECO:0000259" key="3">
    <source>
        <dbReference type="SMART" id="SM00563"/>
    </source>
</evidence>
<keyword evidence="5" id="KW-1185">Reference proteome</keyword>
<feature type="domain" description="Phospholipid/glycerol acyltransferase" evidence="3">
    <location>
        <begin position="68"/>
        <end position="185"/>
    </location>
</feature>
<dbReference type="InterPro" id="IPR002123">
    <property type="entry name" value="Plipid/glycerol_acylTrfase"/>
</dbReference>
<proteinExistence type="predicted"/>
<keyword evidence="1" id="KW-0808">Transferase</keyword>
<dbReference type="EMBL" id="VSRL01000001">
    <property type="protein sequence ID" value="NKE55376.1"/>
    <property type="molecule type" value="Genomic_DNA"/>
</dbReference>
<dbReference type="GO" id="GO:0016746">
    <property type="term" value="F:acyltransferase activity"/>
    <property type="evidence" value="ECO:0007669"/>
    <property type="project" value="UniProtKB-KW"/>
</dbReference>
<dbReference type="PANTHER" id="PTHR10434">
    <property type="entry name" value="1-ACYL-SN-GLYCEROL-3-PHOSPHATE ACYLTRANSFERASE"/>
    <property type="match status" value="1"/>
</dbReference>
<organism evidence="4 5">
    <name type="scientific">Lentzea indica</name>
    <dbReference type="NCBI Taxonomy" id="2604800"/>
    <lineage>
        <taxon>Bacteria</taxon>
        <taxon>Bacillati</taxon>
        <taxon>Actinomycetota</taxon>
        <taxon>Actinomycetes</taxon>
        <taxon>Pseudonocardiales</taxon>
        <taxon>Pseudonocardiaceae</taxon>
        <taxon>Lentzea</taxon>
    </lineage>
</organism>
<evidence type="ECO:0000313" key="5">
    <source>
        <dbReference type="Proteomes" id="UP001515943"/>
    </source>
</evidence>
<protein>
    <submittedName>
        <fullName evidence="4">1-acyl-sn-glycerol-3-phosphate acyltransferase</fullName>
    </submittedName>
</protein>
<name>A0ABX1F9H6_9PSEU</name>
<keyword evidence="2 4" id="KW-0012">Acyltransferase</keyword>
<dbReference type="SUPFAM" id="SSF69593">
    <property type="entry name" value="Glycerol-3-phosphate (1)-acyltransferase"/>
    <property type="match status" value="1"/>
</dbReference>
<dbReference type="CDD" id="cd07989">
    <property type="entry name" value="LPLAT_AGPAT-like"/>
    <property type="match status" value="1"/>
</dbReference>
<evidence type="ECO:0000256" key="1">
    <source>
        <dbReference type="ARBA" id="ARBA00022679"/>
    </source>
</evidence>